<feature type="compositionally biased region" description="Low complexity" evidence="1">
    <location>
        <begin position="23"/>
        <end position="35"/>
    </location>
</feature>
<evidence type="ECO:0000256" key="1">
    <source>
        <dbReference type="SAM" id="MobiDB-lite"/>
    </source>
</evidence>
<dbReference type="EMBL" id="JADBEK010000001">
    <property type="protein sequence ID" value="MBE1592352.1"/>
    <property type="molecule type" value="Genomic_DNA"/>
</dbReference>
<organism evidence="2 3">
    <name type="scientific">Nonomuraea angiospora</name>
    <dbReference type="NCBI Taxonomy" id="46172"/>
    <lineage>
        <taxon>Bacteria</taxon>
        <taxon>Bacillati</taxon>
        <taxon>Actinomycetota</taxon>
        <taxon>Actinomycetes</taxon>
        <taxon>Streptosporangiales</taxon>
        <taxon>Streptosporangiaceae</taxon>
        <taxon>Nonomuraea</taxon>
    </lineage>
</organism>
<evidence type="ECO:0000313" key="3">
    <source>
        <dbReference type="Proteomes" id="UP000633509"/>
    </source>
</evidence>
<reference evidence="2 3" key="1">
    <citation type="submission" date="2020-10" db="EMBL/GenBank/DDBJ databases">
        <title>Sequencing the genomes of 1000 actinobacteria strains.</title>
        <authorList>
            <person name="Klenk H.-P."/>
        </authorList>
    </citation>
    <scope>NUCLEOTIDE SEQUENCE [LARGE SCALE GENOMIC DNA]</scope>
    <source>
        <strain evidence="2 3">DSM 43173</strain>
    </source>
</reference>
<name>A0ABR9MHF3_9ACTN</name>
<dbReference type="RefSeq" id="WP_192791898.1">
    <property type="nucleotide sequence ID" value="NZ_JADBEK010000001.1"/>
</dbReference>
<gene>
    <name evidence="2" type="ORF">H4W80_010610</name>
</gene>
<feature type="compositionally biased region" description="Basic and acidic residues" evidence="1">
    <location>
        <begin position="131"/>
        <end position="149"/>
    </location>
</feature>
<protein>
    <recommendedName>
        <fullName evidence="4">Transposase IS4-like domain-containing protein</fullName>
    </recommendedName>
</protein>
<accession>A0ABR9MHF3</accession>
<evidence type="ECO:0000313" key="2">
    <source>
        <dbReference type="EMBL" id="MBE1592352.1"/>
    </source>
</evidence>
<dbReference type="Proteomes" id="UP000633509">
    <property type="component" value="Unassembled WGS sequence"/>
</dbReference>
<proteinExistence type="predicted"/>
<evidence type="ECO:0008006" key="4">
    <source>
        <dbReference type="Google" id="ProtNLM"/>
    </source>
</evidence>
<keyword evidence="3" id="KW-1185">Reference proteome</keyword>
<feature type="region of interest" description="Disordered" evidence="1">
    <location>
        <begin position="100"/>
        <end position="149"/>
    </location>
</feature>
<feature type="region of interest" description="Disordered" evidence="1">
    <location>
        <begin position="1"/>
        <end position="39"/>
    </location>
</feature>
<sequence length="149" mass="15641">MHITETCHRSADAHDGADGTGTTGPDTGLGTNLGTRPPNLITNVATTDATVPDTAMTETIHQHLARRGLLPAEHYLDAGYSSAELVVAAREQHQMTVVTPLRPDNSLQARTETATTAPPSPSTGNVGRSPARKDRPAPPGHPADKKTAR</sequence>
<comment type="caution">
    <text evidence="2">The sequence shown here is derived from an EMBL/GenBank/DDBJ whole genome shotgun (WGS) entry which is preliminary data.</text>
</comment>
<feature type="compositionally biased region" description="Basic and acidic residues" evidence="1">
    <location>
        <begin position="1"/>
        <end position="17"/>
    </location>
</feature>